<reference evidence="1 2" key="1">
    <citation type="submission" date="2012-12" db="EMBL/GenBank/DDBJ databases">
        <title>Genome Assembly of Photobacterium sp. AK15.</title>
        <authorList>
            <person name="Khatri I."/>
            <person name="Vaidya B."/>
            <person name="Srinivas T.N.R."/>
            <person name="Subramanian S."/>
            <person name="Pinnaka A."/>
        </authorList>
    </citation>
    <scope>NUCLEOTIDE SEQUENCE [LARGE SCALE GENOMIC DNA]</scope>
    <source>
        <strain evidence="1 2">AK15</strain>
    </source>
</reference>
<dbReference type="Proteomes" id="UP000011134">
    <property type="component" value="Unassembled WGS sequence"/>
</dbReference>
<dbReference type="PATRIC" id="fig|1056511.3.peg.1743"/>
<organism evidence="1 2">
    <name type="scientific">Photobacterium marinum</name>
    <dbReference type="NCBI Taxonomy" id="1056511"/>
    <lineage>
        <taxon>Bacteria</taxon>
        <taxon>Pseudomonadati</taxon>
        <taxon>Pseudomonadota</taxon>
        <taxon>Gammaproteobacteria</taxon>
        <taxon>Vibrionales</taxon>
        <taxon>Vibrionaceae</taxon>
        <taxon>Photobacterium</taxon>
    </lineage>
</organism>
<protein>
    <submittedName>
        <fullName evidence="1">Uncharacterized protein</fullName>
    </submittedName>
</protein>
<keyword evidence="2" id="KW-1185">Reference proteome</keyword>
<proteinExistence type="predicted"/>
<name>L8JFT4_9GAMM</name>
<dbReference type="AlphaFoldDB" id="L8JFT4"/>
<gene>
    <name evidence="1" type="ORF">C942_04929</name>
</gene>
<evidence type="ECO:0000313" key="2">
    <source>
        <dbReference type="Proteomes" id="UP000011134"/>
    </source>
</evidence>
<sequence>MVQVLAFCTIMDRSGVSIVLCSSLHFFNLYGVAHNPCAPLVVLIVYKSVN</sequence>
<comment type="caution">
    <text evidence="1">The sequence shown here is derived from an EMBL/GenBank/DDBJ whole genome shotgun (WGS) entry which is preliminary data.</text>
</comment>
<accession>L8JFT4</accession>
<dbReference type="EMBL" id="AMZO01000009">
    <property type="protein sequence ID" value="ELR66267.1"/>
    <property type="molecule type" value="Genomic_DNA"/>
</dbReference>
<evidence type="ECO:0000313" key="1">
    <source>
        <dbReference type="EMBL" id="ELR66267.1"/>
    </source>
</evidence>